<keyword evidence="3" id="KW-1185">Reference proteome</keyword>
<feature type="compositionally biased region" description="Acidic residues" evidence="1">
    <location>
        <begin position="87"/>
        <end position="113"/>
    </location>
</feature>
<dbReference type="GeneID" id="22586926"/>
<accession>C1GN99</accession>
<evidence type="ECO:0000256" key="1">
    <source>
        <dbReference type="SAM" id="MobiDB-lite"/>
    </source>
</evidence>
<feature type="region of interest" description="Disordered" evidence="1">
    <location>
        <begin position="59"/>
        <end position="113"/>
    </location>
</feature>
<dbReference type="InParanoid" id="C1GN99"/>
<dbReference type="EMBL" id="KN276005">
    <property type="protein sequence ID" value="EEH47416.2"/>
    <property type="molecule type" value="Genomic_DNA"/>
</dbReference>
<dbReference type="HOGENOM" id="CLU_2134285_0_0_1"/>
<dbReference type="VEuPathDB" id="FungiDB:PADG_08738"/>
<reference evidence="2 3" key="1">
    <citation type="journal article" date="2011" name="PLoS Genet.">
        <title>Comparative genomic analysis of human fungal pathogens causing paracoccidioidomycosis.</title>
        <authorList>
            <person name="Desjardins C.A."/>
            <person name="Champion M.D."/>
            <person name="Holder J.W."/>
            <person name="Muszewska A."/>
            <person name="Goldberg J."/>
            <person name="Bailao A.M."/>
            <person name="Brigido M.M."/>
            <person name="Ferreira M.E."/>
            <person name="Garcia A.M."/>
            <person name="Grynberg M."/>
            <person name="Gujja S."/>
            <person name="Heiman D.I."/>
            <person name="Henn M.R."/>
            <person name="Kodira C.D."/>
            <person name="Leon-Narvaez H."/>
            <person name="Longo L.V."/>
            <person name="Ma L.J."/>
            <person name="Malavazi I."/>
            <person name="Matsuo A.L."/>
            <person name="Morais F.V."/>
            <person name="Pereira M."/>
            <person name="Rodriguez-Brito S."/>
            <person name="Sakthikumar S."/>
            <person name="Salem-Izacc S.M."/>
            <person name="Sykes S.M."/>
            <person name="Teixeira M.M."/>
            <person name="Vallejo M.C."/>
            <person name="Walter M.E."/>
            <person name="Yandava C."/>
            <person name="Young S."/>
            <person name="Zeng Q."/>
            <person name="Zucker J."/>
            <person name="Felipe M.S."/>
            <person name="Goldman G.H."/>
            <person name="Haas B.J."/>
            <person name="McEwen J.G."/>
            <person name="Nino-Vega G."/>
            <person name="Puccia R."/>
            <person name="San-Blas G."/>
            <person name="Soares C.M."/>
            <person name="Birren B.W."/>
            <person name="Cuomo C.A."/>
        </authorList>
    </citation>
    <scope>NUCLEOTIDE SEQUENCE [LARGE SCALE GENOMIC DNA]</scope>
    <source>
        <strain evidence="2 3">Pb18</strain>
    </source>
</reference>
<dbReference type="RefSeq" id="XP_010764035.1">
    <property type="nucleotide sequence ID" value="XM_010765733.1"/>
</dbReference>
<organism evidence="2 3">
    <name type="scientific">Paracoccidioides brasiliensis (strain Pb18)</name>
    <dbReference type="NCBI Taxonomy" id="502780"/>
    <lineage>
        <taxon>Eukaryota</taxon>
        <taxon>Fungi</taxon>
        <taxon>Dikarya</taxon>
        <taxon>Ascomycota</taxon>
        <taxon>Pezizomycotina</taxon>
        <taxon>Eurotiomycetes</taxon>
        <taxon>Eurotiomycetidae</taxon>
        <taxon>Onygenales</taxon>
        <taxon>Ajellomycetaceae</taxon>
        <taxon>Paracoccidioides</taxon>
    </lineage>
</organism>
<sequence length="113" mass="13351">MSRIRPKILIWWIRDGWSQTEIHGDMFNAMKDVVRVIMCGYVKGRIGTHFGRERMWLYSQPQREKKPVDEDGESTMVGGGGEVGEVKEEEEEEEDEEDEEEEEEEEEEDKGRR</sequence>
<dbReference type="KEGG" id="pbn:PADG_08738"/>
<protein>
    <submittedName>
        <fullName evidence="2">Uncharacterized protein</fullName>
    </submittedName>
</protein>
<name>C1GN99_PARBD</name>
<gene>
    <name evidence="2" type="ORF">PADG_08738</name>
</gene>
<proteinExistence type="predicted"/>
<dbReference type="AlphaFoldDB" id="C1GN99"/>
<dbReference type="Proteomes" id="UP000001628">
    <property type="component" value="Unassembled WGS sequence"/>
</dbReference>
<evidence type="ECO:0000313" key="3">
    <source>
        <dbReference type="Proteomes" id="UP000001628"/>
    </source>
</evidence>
<evidence type="ECO:0000313" key="2">
    <source>
        <dbReference type="EMBL" id="EEH47416.2"/>
    </source>
</evidence>